<comment type="caution">
    <text evidence="6">The sequence shown here is derived from an EMBL/GenBank/DDBJ whole genome shotgun (WGS) entry which is preliminary data.</text>
</comment>
<keyword evidence="7" id="KW-1185">Reference proteome</keyword>
<organism evidence="6 7">
    <name type="scientific">Novymonas esmeraldas</name>
    <dbReference type="NCBI Taxonomy" id="1808958"/>
    <lineage>
        <taxon>Eukaryota</taxon>
        <taxon>Discoba</taxon>
        <taxon>Euglenozoa</taxon>
        <taxon>Kinetoplastea</taxon>
        <taxon>Metakinetoplastina</taxon>
        <taxon>Trypanosomatida</taxon>
        <taxon>Trypanosomatidae</taxon>
        <taxon>Novymonas</taxon>
    </lineage>
</organism>
<evidence type="ECO:0000256" key="4">
    <source>
        <dbReference type="PROSITE-ProRule" id="PRU00221"/>
    </source>
</evidence>
<gene>
    <name evidence="6" type="ORF">NESM_000492400</name>
</gene>
<dbReference type="PANTHER" id="PTHR22842:SF3">
    <property type="entry name" value="WD REPEAT DOMAIN-CONTAINING PROTEIN 83"/>
    <property type="match status" value="1"/>
</dbReference>
<proteinExistence type="inferred from homology"/>
<dbReference type="InterPro" id="IPR001680">
    <property type="entry name" value="WD40_rpt"/>
</dbReference>
<feature type="region of interest" description="Disordered" evidence="5">
    <location>
        <begin position="288"/>
        <end position="328"/>
    </location>
</feature>
<feature type="compositionally biased region" description="Basic residues" evidence="5">
    <location>
        <begin position="23"/>
        <end position="36"/>
    </location>
</feature>
<feature type="repeat" description="WD" evidence="4">
    <location>
        <begin position="789"/>
        <end position="822"/>
    </location>
</feature>
<evidence type="ECO:0000313" key="6">
    <source>
        <dbReference type="EMBL" id="KAK7195634.1"/>
    </source>
</evidence>
<dbReference type="GO" id="GO:0071013">
    <property type="term" value="C:catalytic step 2 spliceosome"/>
    <property type="evidence" value="ECO:0007669"/>
    <property type="project" value="TreeGrafter"/>
</dbReference>
<dbReference type="SMART" id="SM00320">
    <property type="entry name" value="WD40"/>
    <property type="match status" value="3"/>
</dbReference>
<evidence type="ECO:0000256" key="3">
    <source>
        <dbReference type="ARBA" id="ARBA00038145"/>
    </source>
</evidence>
<feature type="compositionally biased region" description="Low complexity" evidence="5">
    <location>
        <begin position="84"/>
        <end position="93"/>
    </location>
</feature>
<accession>A0AAW0EQH4</accession>
<dbReference type="Pfam" id="PF00400">
    <property type="entry name" value="WD40"/>
    <property type="match status" value="1"/>
</dbReference>
<feature type="compositionally biased region" description="Acidic residues" evidence="5">
    <location>
        <begin position="313"/>
        <end position="327"/>
    </location>
</feature>
<feature type="region of interest" description="Disordered" evidence="5">
    <location>
        <begin position="81"/>
        <end position="110"/>
    </location>
</feature>
<sequence length="957" mass="99762">MSSPHSLFTTAPGVHGLGLGGAHHQHHHHHHHHHHGGGGGSSNGLMEGSASGPLAGGAPGTPGLMMSAGVGAVSYVVPSIPTPQQQQQQQQQQSHMVAASLGGASGPAVPAPRSAATFMAEVTGAPLPPPAPTRGAGSLAGIGAAGVGAGLSASAVGAAAATPLRGALQAPSTLVPAGDTTTTAAAAALATSFTAFTAAVASHLAAEAQVDWMAEGPEKAMHVGLDSADDVVEICNTAAKGHNSSNNNNNSINAAAAASSPASGGAAGTATCSSSPYATVDIRLTVPSPALSFHDGGTRGEAGERGREHRDSDAEETSGDDGDDEERESVAEMREMFKTLKHIVSLYMRADDRDDTGVPALANEWHEFILRHTDATEAAAAVSERLQGLDGTQLRLELEKLACTLIIHQTWAVVMRLPPVMLLVLRHAIIRVTLTRMVSLHGRVPALEKYTMALAWMPSRGLVKNAGFATMVELLLHVEDYIPLALRLLGTALAVRTSTPALHAALAERPRVARRLAELYETREEHEVDVALVTRSWRCLPPTIGGSVVLERPSESTPPSGPVTCLAYFDSRDELVTGDMTGAITLWGPPGIVRQGTPPAGLRLPYVSIRSRAVVRMPMDGVPVAMASHPVDGRFLAIATTASKLRRPFSLHCDNTHTDGAPAGAAVAGAAGAAVAPPRPPSSKAGQEKQSRLERVAARRVAAAGDTSAIVIMTCAEHSVQWSKGEIIRRPLSTVVTALAALRTSTVVAGESPVAAAPPGILQARDGEGAGHRISFLDATSGIAVGQIPTAHTDFITALTPLEDSSVVLLSGGRDAAVKVWDPRSLQTGAVVDTARCTAAPPHSNAITAIRTDLFDVLVADVEGAVTIWDLRQMEKPRLRHKYAYPIVSATFVRRNRAVLATPRGALVVSRDTLRPEDLFSHANGPFSHVLTNKTRDILFTARKEVVGVYAVSDYES</sequence>
<keyword evidence="2" id="KW-0963">Cytoplasm</keyword>
<dbReference type="GO" id="GO:0005737">
    <property type="term" value="C:cytoplasm"/>
    <property type="evidence" value="ECO:0007669"/>
    <property type="project" value="UniProtKB-SubCell"/>
</dbReference>
<dbReference type="EMBL" id="JAECZO010000058">
    <property type="protein sequence ID" value="KAK7195634.1"/>
    <property type="molecule type" value="Genomic_DNA"/>
</dbReference>
<feature type="compositionally biased region" description="Basic and acidic residues" evidence="5">
    <location>
        <begin position="296"/>
        <end position="312"/>
    </location>
</feature>
<feature type="region of interest" description="Disordered" evidence="5">
    <location>
        <begin position="1"/>
        <end position="60"/>
    </location>
</feature>
<evidence type="ECO:0000256" key="5">
    <source>
        <dbReference type="SAM" id="MobiDB-lite"/>
    </source>
</evidence>
<dbReference type="PROSITE" id="PS50082">
    <property type="entry name" value="WD_REPEATS_2"/>
    <property type="match status" value="1"/>
</dbReference>
<dbReference type="InterPro" id="IPR011047">
    <property type="entry name" value="Quinoprotein_ADH-like_sf"/>
</dbReference>
<dbReference type="AlphaFoldDB" id="A0AAW0EQH4"/>
<dbReference type="Proteomes" id="UP001430356">
    <property type="component" value="Unassembled WGS sequence"/>
</dbReference>
<dbReference type="PANTHER" id="PTHR22842">
    <property type="entry name" value="WD40 REPEAT PROTEIN"/>
    <property type="match status" value="1"/>
</dbReference>
<feature type="region of interest" description="Disordered" evidence="5">
    <location>
        <begin position="669"/>
        <end position="692"/>
    </location>
</feature>
<name>A0AAW0EQH4_9TRYP</name>
<dbReference type="InterPro" id="IPR051980">
    <property type="entry name" value="WD_repeat_MORG1"/>
</dbReference>
<dbReference type="Gene3D" id="2.130.10.10">
    <property type="entry name" value="YVTN repeat-like/Quinoprotein amine dehydrogenase"/>
    <property type="match status" value="1"/>
</dbReference>
<reference evidence="6 7" key="1">
    <citation type="journal article" date="2021" name="MBio">
        <title>A New Model Trypanosomatid, Novymonas esmeraldas: Genomic Perception of Its 'Candidatus Pandoraea novymonadis' Endosymbiont.</title>
        <authorList>
            <person name="Zakharova A."/>
            <person name="Saura A."/>
            <person name="Butenko A."/>
            <person name="Podesvova L."/>
            <person name="Warmusova S."/>
            <person name="Kostygov A.Y."/>
            <person name="Nenarokova A."/>
            <person name="Lukes J."/>
            <person name="Opperdoes F.R."/>
            <person name="Yurchenko V."/>
        </authorList>
    </citation>
    <scope>NUCLEOTIDE SEQUENCE [LARGE SCALE GENOMIC DNA]</scope>
    <source>
        <strain evidence="6 7">E262AT.01</strain>
    </source>
</reference>
<dbReference type="SUPFAM" id="SSF50998">
    <property type="entry name" value="Quinoprotein alcohol dehydrogenase-like"/>
    <property type="match status" value="1"/>
</dbReference>
<evidence type="ECO:0000256" key="1">
    <source>
        <dbReference type="ARBA" id="ARBA00004496"/>
    </source>
</evidence>
<evidence type="ECO:0000313" key="7">
    <source>
        <dbReference type="Proteomes" id="UP001430356"/>
    </source>
</evidence>
<comment type="subcellular location">
    <subcellularLocation>
        <location evidence="1">Cytoplasm</location>
    </subcellularLocation>
</comment>
<evidence type="ECO:0000256" key="2">
    <source>
        <dbReference type="ARBA" id="ARBA00022490"/>
    </source>
</evidence>
<keyword evidence="4" id="KW-0853">WD repeat</keyword>
<dbReference type="GO" id="GO:0000398">
    <property type="term" value="P:mRNA splicing, via spliceosome"/>
    <property type="evidence" value="ECO:0007669"/>
    <property type="project" value="TreeGrafter"/>
</dbReference>
<dbReference type="InterPro" id="IPR015943">
    <property type="entry name" value="WD40/YVTN_repeat-like_dom_sf"/>
</dbReference>
<comment type="similarity">
    <text evidence="3">Belongs to the WD repeat MORG1 family.</text>
</comment>
<protein>
    <submittedName>
        <fullName evidence="6">WD domain, G-beta repeat</fullName>
    </submittedName>
</protein>